<keyword evidence="4 7" id="KW-0732">Signal</keyword>
<comment type="subcellular location">
    <subcellularLocation>
        <location evidence="1">Cell envelope</location>
    </subcellularLocation>
</comment>
<organism evidence="8 9">
    <name type="scientific">Gloeomargarita lithophora Alchichica-D10</name>
    <dbReference type="NCBI Taxonomy" id="1188229"/>
    <lineage>
        <taxon>Bacteria</taxon>
        <taxon>Bacillati</taxon>
        <taxon>Cyanobacteriota</taxon>
        <taxon>Cyanophyceae</taxon>
        <taxon>Gloeomargaritales</taxon>
        <taxon>Gloeomargaritaceae</taxon>
        <taxon>Gloeomargarita</taxon>
    </lineage>
</organism>
<feature type="signal peptide" evidence="7">
    <location>
        <begin position="1"/>
        <end position="22"/>
    </location>
</feature>
<dbReference type="InterPro" id="IPR006128">
    <property type="entry name" value="Lipoprotein_PsaA-like"/>
</dbReference>
<gene>
    <name evidence="8" type="ORF">GlitD10_1686</name>
</gene>
<comment type="similarity">
    <text evidence="5">Belongs to the bacterial solute-binding protein 9 family.</text>
</comment>
<dbReference type="STRING" id="1188229.GlitD10_1686"/>
<dbReference type="InterPro" id="IPR006129">
    <property type="entry name" value="AdhesinB"/>
</dbReference>
<dbReference type="GO" id="GO:0030001">
    <property type="term" value="P:metal ion transport"/>
    <property type="evidence" value="ECO:0007669"/>
    <property type="project" value="InterPro"/>
</dbReference>
<reference evidence="8 9" key="1">
    <citation type="submission" date="2016-10" db="EMBL/GenBank/DDBJ databases">
        <title>Description of Gloeomargarita lithophora gen. nov., sp. nov., a thylakoid-bearing basal-branching cyanobacterium with intracellular carbonates, and proposal for Gloeomargaritales ord. nov.</title>
        <authorList>
            <person name="Moreira D."/>
            <person name="Tavera R."/>
            <person name="Benzerara K."/>
            <person name="Skouri-Panet F."/>
            <person name="Couradeau E."/>
            <person name="Gerard E."/>
            <person name="Loussert C."/>
            <person name="Novelo E."/>
            <person name="Zivanovic Y."/>
            <person name="Lopez-Garcia P."/>
        </authorList>
    </citation>
    <scope>NUCLEOTIDE SEQUENCE [LARGE SCALE GENOMIC DNA]</scope>
    <source>
        <strain evidence="8 9">D10</strain>
    </source>
</reference>
<evidence type="ECO:0000256" key="5">
    <source>
        <dbReference type="RuleBase" id="RU003512"/>
    </source>
</evidence>
<dbReference type="GO" id="GO:0007155">
    <property type="term" value="P:cell adhesion"/>
    <property type="evidence" value="ECO:0007669"/>
    <property type="project" value="InterPro"/>
</dbReference>
<evidence type="ECO:0000256" key="6">
    <source>
        <dbReference type="SAM" id="MobiDB-lite"/>
    </source>
</evidence>
<name>A0A1J0ADM3_9CYAN</name>
<evidence type="ECO:0000256" key="1">
    <source>
        <dbReference type="ARBA" id="ARBA00004196"/>
    </source>
</evidence>
<dbReference type="KEGG" id="glt:GlitD10_1686"/>
<dbReference type="PRINTS" id="PR00690">
    <property type="entry name" value="ADHESNFAMILY"/>
</dbReference>
<dbReference type="AlphaFoldDB" id="A0A1J0ADM3"/>
<sequence length="338" mass="36257">MIMARTWFIPLTLLAVGCGVTAKPVAEVSPTPAADAPKVVATSSVICDLTRQIAAERVPLTCLVPAGVDAHNYQPTPANRQALETAQVVFYNGYDFEPQVEKLIQAAPKTVTRVAVGELAVPKPLMGEHDHGHDHGHSHGEEKKAEVPDPHVFHTGTNVANMAEVIGKKLAQVYPAQAEVFTKNTQNLVGELQQLDSWMRQQVQTIPPNQRKLVTTHEALGYFAQAYGLQLTGALQGISTQEQPSASRLAALTKDIKQAQVPTIFAEVSVNPQLINTVAQEAGVKIAPNPLFADGLGAPNSPGNTVQNMLISNTRTIVEGLGGTYTPFNGNQTQSRLF</sequence>
<evidence type="ECO:0000256" key="7">
    <source>
        <dbReference type="SAM" id="SignalP"/>
    </source>
</evidence>
<dbReference type="PROSITE" id="PS51257">
    <property type="entry name" value="PROKAR_LIPOPROTEIN"/>
    <property type="match status" value="1"/>
</dbReference>
<proteinExistence type="inferred from homology"/>
<protein>
    <submittedName>
        <fullName evidence="8">Periplasmic solute-binding protein</fullName>
    </submittedName>
</protein>
<dbReference type="GO" id="GO:0046872">
    <property type="term" value="F:metal ion binding"/>
    <property type="evidence" value="ECO:0007669"/>
    <property type="project" value="UniProtKB-KW"/>
</dbReference>
<feature type="compositionally biased region" description="Basic and acidic residues" evidence="6">
    <location>
        <begin position="126"/>
        <end position="145"/>
    </location>
</feature>
<dbReference type="EMBL" id="CP017675">
    <property type="protein sequence ID" value="APB34011.1"/>
    <property type="molecule type" value="Genomic_DNA"/>
</dbReference>
<dbReference type="InterPro" id="IPR006127">
    <property type="entry name" value="ZnuA-like"/>
</dbReference>
<dbReference type="Pfam" id="PF01297">
    <property type="entry name" value="ZnuA"/>
    <property type="match status" value="1"/>
</dbReference>
<dbReference type="PANTHER" id="PTHR42953">
    <property type="entry name" value="HIGH-AFFINITY ZINC UPTAKE SYSTEM PROTEIN ZNUA-RELATED"/>
    <property type="match status" value="1"/>
</dbReference>
<dbReference type="PANTHER" id="PTHR42953:SF1">
    <property type="entry name" value="METAL-BINDING PROTEIN HI_0362-RELATED"/>
    <property type="match status" value="1"/>
</dbReference>
<accession>A0A1J0ADM3</accession>
<evidence type="ECO:0000313" key="8">
    <source>
        <dbReference type="EMBL" id="APB34011.1"/>
    </source>
</evidence>
<feature type="region of interest" description="Disordered" evidence="6">
    <location>
        <begin position="124"/>
        <end position="145"/>
    </location>
</feature>
<evidence type="ECO:0000256" key="3">
    <source>
        <dbReference type="ARBA" id="ARBA00022723"/>
    </source>
</evidence>
<evidence type="ECO:0000256" key="2">
    <source>
        <dbReference type="ARBA" id="ARBA00022448"/>
    </source>
</evidence>
<dbReference type="Proteomes" id="UP000180235">
    <property type="component" value="Chromosome"/>
</dbReference>
<feature type="chain" id="PRO_5009608738" evidence="7">
    <location>
        <begin position="23"/>
        <end position="338"/>
    </location>
</feature>
<dbReference type="Gene3D" id="3.40.50.1980">
    <property type="entry name" value="Nitrogenase molybdenum iron protein domain"/>
    <property type="match status" value="2"/>
</dbReference>
<keyword evidence="3" id="KW-0479">Metal-binding</keyword>
<keyword evidence="2 5" id="KW-0813">Transport</keyword>
<dbReference type="InterPro" id="IPR050492">
    <property type="entry name" value="Bact_metal-bind_prot9"/>
</dbReference>
<keyword evidence="9" id="KW-1185">Reference proteome</keyword>
<evidence type="ECO:0000313" key="9">
    <source>
        <dbReference type="Proteomes" id="UP000180235"/>
    </source>
</evidence>
<dbReference type="GO" id="GO:0030313">
    <property type="term" value="C:cell envelope"/>
    <property type="evidence" value="ECO:0007669"/>
    <property type="project" value="UniProtKB-SubCell"/>
</dbReference>
<dbReference type="SUPFAM" id="SSF53807">
    <property type="entry name" value="Helical backbone' metal receptor"/>
    <property type="match status" value="1"/>
</dbReference>
<dbReference type="PRINTS" id="PR00691">
    <property type="entry name" value="ADHESINB"/>
</dbReference>
<evidence type="ECO:0000256" key="4">
    <source>
        <dbReference type="ARBA" id="ARBA00022729"/>
    </source>
</evidence>